<dbReference type="EnsemblPlants" id="KRH14897">
    <property type="protein sequence ID" value="KRH14897"/>
    <property type="gene ID" value="GLYMA_14G055600"/>
</dbReference>
<name>A0A0R0G9L1_SOYBN</name>
<dbReference type="EMBL" id="CM000847">
    <property type="protein sequence ID" value="KRH14896.1"/>
    <property type="molecule type" value="Genomic_DNA"/>
</dbReference>
<proteinExistence type="predicted"/>
<dbReference type="AlphaFoldDB" id="A0A0R0G9L1"/>
<reference evidence="2" key="2">
    <citation type="submission" date="2018-02" db="UniProtKB">
        <authorList>
            <consortium name="EnsemblPlants"/>
        </authorList>
    </citation>
    <scope>IDENTIFICATION</scope>
    <source>
        <strain evidence="2">Williams 82</strain>
    </source>
</reference>
<keyword evidence="3" id="KW-1185">Reference proteome</keyword>
<dbReference type="Gramene" id="KRH14896">
    <property type="protein sequence ID" value="KRH14896"/>
    <property type="gene ID" value="GLYMA_14G055600"/>
</dbReference>
<dbReference type="ExpressionAtlas" id="A0A0R0G9L1">
    <property type="expression patterns" value="baseline and differential"/>
</dbReference>
<evidence type="ECO:0000313" key="3">
    <source>
        <dbReference type="Proteomes" id="UP000008827"/>
    </source>
</evidence>
<accession>A0A0R0G9L1</accession>
<organism evidence="1">
    <name type="scientific">Glycine max</name>
    <name type="common">Soybean</name>
    <name type="synonym">Glycine hispida</name>
    <dbReference type="NCBI Taxonomy" id="3847"/>
    <lineage>
        <taxon>Eukaryota</taxon>
        <taxon>Viridiplantae</taxon>
        <taxon>Streptophyta</taxon>
        <taxon>Embryophyta</taxon>
        <taxon>Tracheophyta</taxon>
        <taxon>Spermatophyta</taxon>
        <taxon>Magnoliopsida</taxon>
        <taxon>eudicotyledons</taxon>
        <taxon>Gunneridae</taxon>
        <taxon>Pentapetalae</taxon>
        <taxon>rosids</taxon>
        <taxon>fabids</taxon>
        <taxon>Fabales</taxon>
        <taxon>Fabaceae</taxon>
        <taxon>Papilionoideae</taxon>
        <taxon>50 kb inversion clade</taxon>
        <taxon>NPAAA clade</taxon>
        <taxon>indigoferoid/millettioid clade</taxon>
        <taxon>Phaseoleae</taxon>
        <taxon>Glycine</taxon>
        <taxon>Glycine subgen. Soja</taxon>
    </lineage>
</organism>
<protein>
    <submittedName>
        <fullName evidence="1 2">Uncharacterized protein</fullName>
    </submittedName>
</protein>
<gene>
    <name evidence="1" type="ORF">GLYMA_14G055600</name>
</gene>
<dbReference type="InParanoid" id="A0A0R0G9L1"/>
<evidence type="ECO:0000313" key="2">
    <source>
        <dbReference type="EnsemblPlants" id="KRH14896"/>
    </source>
</evidence>
<dbReference type="EnsemblPlants" id="KRH14896">
    <property type="protein sequence ID" value="KRH14896"/>
    <property type="gene ID" value="GLYMA_14G055600"/>
</dbReference>
<dbReference type="Gramene" id="KRH14897">
    <property type="protein sequence ID" value="KRH14897"/>
    <property type="gene ID" value="GLYMA_14G055600"/>
</dbReference>
<dbReference type="EMBL" id="CM000847">
    <property type="protein sequence ID" value="KRH14897.1"/>
    <property type="molecule type" value="Genomic_DNA"/>
</dbReference>
<reference evidence="1" key="3">
    <citation type="submission" date="2018-07" db="EMBL/GenBank/DDBJ databases">
        <title>WGS assembly of Glycine max.</title>
        <authorList>
            <person name="Schmutz J."/>
            <person name="Cannon S."/>
            <person name="Schlueter J."/>
            <person name="Ma J."/>
            <person name="Mitros T."/>
            <person name="Nelson W."/>
            <person name="Hyten D."/>
            <person name="Song Q."/>
            <person name="Thelen J."/>
            <person name="Cheng J."/>
            <person name="Xu D."/>
            <person name="Hellsten U."/>
            <person name="May G."/>
            <person name="Yu Y."/>
            <person name="Sakurai T."/>
            <person name="Umezawa T."/>
            <person name="Bhattacharyya M."/>
            <person name="Sandhu D."/>
            <person name="Valliyodan B."/>
            <person name="Lindquist E."/>
            <person name="Peto M."/>
            <person name="Grant D."/>
            <person name="Shu S."/>
            <person name="Goodstein D."/>
            <person name="Barry K."/>
            <person name="Futrell-Griggs M."/>
            <person name="Abernathy B."/>
            <person name="Du J."/>
            <person name="Tian Z."/>
            <person name="Zhu L."/>
            <person name="Gill N."/>
            <person name="Joshi T."/>
            <person name="Libault M."/>
            <person name="Sethuraman A."/>
            <person name="Zhang X."/>
            <person name="Shinozaki K."/>
            <person name="Nguyen H."/>
            <person name="Wing R."/>
            <person name="Cregan P."/>
            <person name="Specht J."/>
            <person name="Grimwood J."/>
            <person name="Rokhsar D."/>
            <person name="Stacey G."/>
            <person name="Shoemaker R."/>
            <person name="Jackson S."/>
        </authorList>
    </citation>
    <scope>NUCLEOTIDE SEQUENCE</scope>
    <source>
        <tissue evidence="1">Callus</tissue>
    </source>
</reference>
<dbReference type="Proteomes" id="UP000008827">
    <property type="component" value="Chromosome 14"/>
</dbReference>
<reference evidence="1 2" key="1">
    <citation type="journal article" date="2010" name="Nature">
        <title>Genome sequence of the palaeopolyploid soybean.</title>
        <authorList>
            <person name="Schmutz J."/>
            <person name="Cannon S.B."/>
            <person name="Schlueter J."/>
            <person name="Ma J."/>
            <person name="Mitros T."/>
            <person name="Nelson W."/>
            <person name="Hyten D.L."/>
            <person name="Song Q."/>
            <person name="Thelen J.J."/>
            <person name="Cheng J."/>
            <person name="Xu D."/>
            <person name="Hellsten U."/>
            <person name="May G.D."/>
            <person name="Yu Y."/>
            <person name="Sakurai T."/>
            <person name="Umezawa T."/>
            <person name="Bhattacharyya M.K."/>
            <person name="Sandhu D."/>
            <person name="Valliyodan B."/>
            <person name="Lindquist E."/>
            <person name="Peto M."/>
            <person name="Grant D."/>
            <person name="Shu S."/>
            <person name="Goodstein D."/>
            <person name="Barry K."/>
            <person name="Futrell-Griggs M."/>
            <person name="Abernathy B."/>
            <person name="Du J."/>
            <person name="Tian Z."/>
            <person name="Zhu L."/>
            <person name="Gill N."/>
            <person name="Joshi T."/>
            <person name="Libault M."/>
            <person name="Sethuraman A."/>
            <person name="Zhang X.-C."/>
            <person name="Shinozaki K."/>
            <person name="Nguyen H.T."/>
            <person name="Wing R.A."/>
            <person name="Cregan P."/>
            <person name="Specht J."/>
            <person name="Grimwood J."/>
            <person name="Rokhsar D."/>
            <person name="Stacey G."/>
            <person name="Shoemaker R.C."/>
            <person name="Jackson S.A."/>
        </authorList>
    </citation>
    <scope>NUCLEOTIDE SEQUENCE</scope>
    <source>
        <strain evidence="2">cv. Williams 82</strain>
        <tissue evidence="1">Callus</tissue>
    </source>
</reference>
<evidence type="ECO:0000313" key="1">
    <source>
        <dbReference type="EMBL" id="KRH14897.1"/>
    </source>
</evidence>
<sequence length="91" mass="10840">MRMRMRIRMMMTMIMSIKTWKKKVKKKIVLNTRGVKLIIVEPAKGRMQQVPLPPMIGGLLLEDYEFDHKCIFRQRLIQHSYTEIGKSKTSF</sequence>